<accession>K1T980</accession>
<reference evidence="2" key="1">
    <citation type="journal article" date="2013" name="Environ. Microbiol.">
        <title>Microbiota from the distal guts of lean and obese adolescents exhibit partial functional redundancy besides clear differences in community structure.</title>
        <authorList>
            <person name="Ferrer M."/>
            <person name="Ruiz A."/>
            <person name="Lanza F."/>
            <person name="Haange S.B."/>
            <person name="Oberbach A."/>
            <person name="Till H."/>
            <person name="Bargiela R."/>
            <person name="Campoy C."/>
            <person name="Segura M.T."/>
            <person name="Richter M."/>
            <person name="von Bergen M."/>
            <person name="Seifert J."/>
            <person name="Suarez A."/>
        </authorList>
    </citation>
    <scope>NUCLEOTIDE SEQUENCE</scope>
</reference>
<gene>
    <name evidence="2" type="ORF">OBE_07723</name>
</gene>
<organism evidence="2">
    <name type="scientific">human gut metagenome</name>
    <dbReference type="NCBI Taxonomy" id="408170"/>
    <lineage>
        <taxon>unclassified sequences</taxon>
        <taxon>metagenomes</taxon>
        <taxon>organismal metagenomes</taxon>
    </lineage>
</organism>
<feature type="transmembrane region" description="Helical" evidence="1">
    <location>
        <begin position="12"/>
        <end position="35"/>
    </location>
</feature>
<keyword evidence="1" id="KW-0472">Membrane</keyword>
<dbReference type="AlphaFoldDB" id="K1T980"/>
<comment type="caution">
    <text evidence="2">The sequence shown here is derived from an EMBL/GenBank/DDBJ whole genome shotgun (WGS) entry which is preliminary data.</text>
</comment>
<evidence type="ECO:0000313" key="2">
    <source>
        <dbReference type="EMBL" id="EKC62945.1"/>
    </source>
</evidence>
<sequence>PDVFKPLSPWAYFGLSILFSLPVVGFIFLIIFSVSDANINRRNFARSYWCIYVIIAVAAVVAVASGVTLGSLENMMAAVRPIA</sequence>
<feature type="transmembrane region" description="Helical" evidence="1">
    <location>
        <begin position="47"/>
        <end position="67"/>
    </location>
</feature>
<dbReference type="EMBL" id="AJWZ01005305">
    <property type="protein sequence ID" value="EKC62945.1"/>
    <property type="molecule type" value="Genomic_DNA"/>
</dbReference>
<keyword evidence="1" id="KW-1133">Transmembrane helix</keyword>
<protein>
    <submittedName>
        <fullName evidence="2">Binding-protein-dependent transport system inner membrane component</fullName>
    </submittedName>
</protein>
<keyword evidence="1" id="KW-0812">Transmembrane</keyword>
<evidence type="ECO:0000256" key="1">
    <source>
        <dbReference type="SAM" id="Phobius"/>
    </source>
</evidence>
<feature type="non-terminal residue" evidence="2">
    <location>
        <position position="1"/>
    </location>
</feature>
<name>K1T980_9ZZZZ</name>
<proteinExistence type="predicted"/>